<proteinExistence type="predicted"/>
<keyword evidence="2" id="KW-1185">Reference proteome</keyword>
<organism evidence="1 2">
    <name type="scientific">Pseudobacteroides cellulosolvens ATCC 35603 = DSM 2933</name>
    <dbReference type="NCBI Taxonomy" id="398512"/>
    <lineage>
        <taxon>Bacteria</taxon>
        <taxon>Bacillati</taxon>
        <taxon>Bacillota</taxon>
        <taxon>Clostridia</taxon>
        <taxon>Eubacteriales</taxon>
        <taxon>Oscillospiraceae</taxon>
        <taxon>Pseudobacteroides</taxon>
    </lineage>
</organism>
<dbReference type="Proteomes" id="UP000036923">
    <property type="component" value="Unassembled WGS sequence"/>
</dbReference>
<dbReference type="EMBL" id="LGTC01000001">
    <property type="protein sequence ID" value="KNY25730.1"/>
    <property type="molecule type" value="Genomic_DNA"/>
</dbReference>
<sequence length="49" mass="6007">MNYMNYMNYMNKSSSLHALKNSHIFKKNLIFFNKIIKNIWSSKKYFVII</sequence>
<evidence type="ECO:0000313" key="2">
    <source>
        <dbReference type="Proteomes" id="UP000036923"/>
    </source>
</evidence>
<dbReference type="AlphaFoldDB" id="A0A0L6JJ29"/>
<name>A0A0L6JJ29_9FIRM</name>
<reference evidence="2" key="1">
    <citation type="submission" date="2015-07" db="EMBL/GenBank/DDBJ databases">
        <title>Near-Complete Genome Sequence of the Cellulolytic Bacterium Bacteroides (Pseudobacteroides) cellulosolvens ATCC 35603.</title>
        <authorList>
            <person name="Dassa B."/>
            <person name="Utturkar S.M."/>
            <person name="Klingeman D.M."/>
            <person name="Hurt R.A."/>
            <person name="Keller M."/>
            <person name="Xu J."/>
            <person name="Reddy Y.H.K."/>
            <person name="Borovok I."/>
            <person name="Grinberg I.R."/>
            <person name="Lamed R."/>
            <person name="Zhivin O."/>
            <person name="Bayer E.A."/>
            <person name="Brown S.D."/>
        </authorList>
    </citation>
    <scope>NUCLEOTIDE SEQUENCE [LARGE SCALE GENOMIC DNA]</scope>
    <source>
        <strain evidence="2">DSM 2933</strain>
    </source>
</reference>
<accession>A0A0L6JJ29</accession>
<gene>
    <name evidence="1" type="ORF">Bccel_0990</name>
</gene>
<protein>
    <submittedName>
        <fullName evidence="1">Uncharacterized protein</fullName>
    </submittedName>
</protein>
<evidence type="ECO:0000313" key="1">
    <source>
        <dbReference type="EMBL" id="KNY25730.1"/>
    </source>
</evidence>
<comment type="caution">
    <text evidence="1">The sequence shown here is derived from an EMBL/GenBank/DDBJ whole genome shotgun (WGS) entry which is preliminary data.</text>
</comment>